<dbReference type="OrthoDB" id="416765at2759"/>
<dbReference type="Proteomes" id="UP000284403">
    <property type="component" value="Unassembled WGS sequence"/>
</dbReference>
<dbReference type="GeneID" id="40313701"/>
<evidence type="ECO:0000313" key="1">
    <source>
        <dbReference type="EMBL" id="RNF27706.1"/>
    </source>
</evidence>
<accession>A0A422QCU0</accession>
<name>A0A422QCU0_9TRYP</name>
<evidence type="ECO:0000313" key="2">
    <source>
        <dbReference type="Proteomes" id="UP000284403"/>
    </source>
</evidence>
<gene>
    <name evidence="1" type="ORF">Tco025E_00090</name>
</gene>
<reference evidence="1 2" key="1">
    <citation type="journal article" date="2018" name="BMC Genomics">
        <title>Genomic comparison of Trypanosoma conorhini and Trypanosoma rangeli to Trypanosoma cruzi strains of high and low virulence.</title>
        <authorList>
            <person name="Bradwell K.R."/>
            <person name="Koparde V.N."/>
            <person name="Matveyev A.V."/>
            <person name="Serrano M.G."/>
            <person name="Alves J.M."/>
            <person name="Parikh H."/>
            <person name="Huang B."/>
            <person name="Lee V."/>
            <person name="Espinosa-Alvarez O."/>
            <person name="Ortiz P.A."/>
            <person name="Costa-Martins A.G."/>
            <person name="Teixeira M.M."/>
            <person name="Buck G.A."/>
        </authorList>
    </citation>
    <scope>NUCLEOTIDE SEQUENCE [LARGE SCALE GENOMIC DNA]</scope>
    <source>
        <strain evidence="1 2">025E</strain>
    </source>
</reference>
<dbReference type="AlphaFoldDB" id="A0A422QCU0"/>
<organism evidence="1 2">
    <name type="scientific">Trypanosoma conorhini</name>
    <dbReference type="NCBI Taxonomy" id="83891"/>
    <lineage>
        <taxon>Eukaryota</taxon>
        <taxon>Discoba</taxon>
        <taxon>Euglenozoa</taxon>
        <taxon>Kinetoplastea</taxon>
        <taxon>Metakinetoplastina</taxon>
        <taxon>Trypanosomatida</taxon>
        <taxon>Trypanosomatidae</taxon>
        <taxon>Trypanosoma</taxon>
    </lineage>
</organism>
<keyword evidence="2" id="KW-1185">Reference proteome</keyword>
<dbReference type="RefSeq" id="XP_029232912.1">
    <property type="nucleotide sequence ID" value="XM_029367039.1"/>
</dbReference>
<dbReference type="EMBL" id="MKKU01000001">
    <property type="protein sequence ID" value="RNF27706.1"/>
    <property type="molecule type" value="Genomic_DNA"/>
</dbReference>
<protein>
    <submittedName>
        <fullName evidence="1">Uncharacterized protein</fullName>
    </submittedName>
</protein>
<sequence length="117" mass="12973">MRVADIQNTLLKTPEISRVVPTVAQQTQGEVIRFANMAIGKLSRAGYNVVLEGRAQTLNNIHTPLRFELVMDDATLLGERRAAQRVMAKALSGIKDRPDEATNDMVEETILKALDEL</sequence>
<proteinExistence type="predicted"/>
<comment type="caution">
    <text evidence="1">The sequence shown here is derived from an EMBL/GenBank/DDBJ whole genome shotgun (WGS) entry which is preliminary data.</text>
</comment>